<evidence type="ECO:0000259" key="8">
    <source>
        <dbReference type="PROSITE" id="PS50893"/>
    </source>
</evidence>
<reference evidence="10 11" key="1">
    <citation type="submission" date="2018-04" db="EMBL/GenBank/DDBJ databases">
        <title>Genomic Encyclopedia of Type Strains, Phase IV (KMG-IV): sequencing the most valuable type-strain genomes for metagenomic binning, comparative biology and taxonomic classification.</title>
        <authorList>
            <person name="Goeker M."/>
        </authorList>
    </citation>
    <scope>NUCLEOTIDE SEQUENCE [LARGE SCALE GENOMIC DNA]</scope>
    <source>
        <strain evidence="10 11">DSM 20705</strain>
    </source>
</reference>
<dbReference type="EMBL" id="QEKV01000002">
    <property type="protein sequence ID" value="PVY95269.1"/>
    <property type="molecule type" value="Genomic_DNA"/>
</dbReference>
<dbReference type="Pfam" id="PF00005">
    <property type="entry name" value="ABC_tran"/>
    <property type="match status" value="1"/>
</dbReference>
<dbReference type="Gene3D" id="3.40.50.300">
    <property type="entry name" value="P-loop containing nucleotide triphosphate hydrolases"/>
    <property type="match status" value="1"/>
</dbReference>
<keyword evidence="6 7" id="KW-0472">Membrane</keyword>
<feature type="transmembrane region" description="Helical" evidence="7">
    <location>
        <begin position="125"/>
        <end position="146"/>
    </location>
</feature>
<evidence type="ECO:0000256" key="7">
    <source>
        <dbReference type="SAM" id="Phobius"/>
    </source>
</evidence>
<dbReference type="SUPFAM" id="SSF90123">
    <property type="entry name" value="ABC transporter transmembrane region"/>
    <property type="match status" value="1"/>
</dbReference>
<dbReference type="Gene3D" id="1.20.1560.10">
    <property type="entry name" value="ABC transporter type 1, transmembrane domain"/>
    <property type="match status" value="1"/>
</dbReference>
<feature type="domain" description="ABC transporter" evidence="8">
    <location>
        <begin position="331"/>
        <end position="538"/>
    </location>
</feature>
<dbReference type="AlphaFoldDB" id="A0A2U1E6F3"/>
<protein>
    <submittedName>
        <fullName evidence="10">ATP-binding cassette subfamily B protein</fullName>
    </submittedName>
</protein>
<dbReference type="GO" id="GO:0005524">
    <property type="term" value="F:ATP binding"/>
    <property type="evidence" value="ECO:0007669"/>
    <property type="project" value="UniProtKB-KW"/>
</dbReference>
<name>A0A2U1E6F3_9FIRM</name>
<dbReference type="PROSITE" id="PS50893">
    <property type="entry name" value="ABC_TRANSPORTER_2"/>
    <property type="match status" value="1"/>
</dbReference>
<keyword evidence="11" id="KW-1185">Reference proteome</keyword>
<evidence type="ECO:0000256" key="2">
    <source>
        <dbReference type="ARBA" id="ARBA00022692"/>
    </source>
</evidence>
<dbReference type="InterPro" id="IPR003593">
    <property type="entry name" value="AAA+_ATPase"/>
</dbReference>
<organism evidence="10 11">
    <name type="scientific">Ezakiella coagulans</name>
    <dbReference type="NCBI Taxonomy" id="46507"/>
    <lineage>
        <taxon>Bacteria</taxon>
        <taxon>Bacillati</taxon>
        <taxon>Bacillota</taxon>
        <taxon>Tissierellia</taxon>
        <taxon>Ezakiella</taxon>
    </lineage>
</organism>
<evidence type="ECO:0000256" key="6">
    <source>
        <dbReference type="ARBA" id="ARBA00023136"/>
    </source>
</evidence>
<dbReference type="InterPro" id="IPR039421">
    <property type="entry name" value="Type_1_exporter"/>
</dbReference>
<dbReference type="CDD" id="cd07346">
    <property type="entry name" value="ABC_6TM_exporters"/>
    <property type="match status" value="1"/>
</dbReference>
<dbReference type="SMART" id="SM00382">
    <property type="entry name" value="AAA"/>
    <property type="match status" value="1"/>
</dbReference>
<feature type="transmembrane region" description="Helical" evidence="7">
    <location>
        <begin position="20"/>
        <end position="40"/>
    </location>
</feature>
<evidence type="ECO:0000256" key="3">
    <source>
        <dbReference type="ARBA" id="ARBA00022741"/>
    </source>
</evidence>
<evidence type="ECO:0000256" key="4">
    <source>
        <dbReference type="ARBA" id="ARBA00022840"/>
    </source>
</evidence>
<feature type="domain" description="ABC transmembrane type-1" evidence="9">
    <location>
        <begin position="20"/>
        <end position="299"/>
    </location>
</feature>
<feature type="transmembrane region" description="Helical" evidence="7">
    <location>
        <begin position="152"/>
        <end position="171"/>
    </location>
</feature>
<keyword evidence="4 10" id="KW-0067">ATP-binding</keyword>
<gene>
    <name evidence="10" type="ORF">C7381_102158</name>
</gene>
<dbReference type="PANTHER" id="PTHR43394">
    <property type="entry name" value="ATP-DEPENDENT PERMEASE MDL1, MITOCHONDRIAL"/>
    <property type="match status" value="1"/>
</dbReference>
<evidence type="ECO:0000256" key="1">
    <source>
        <dbReference type="ARBA" id="ARBA00004651"/>
    </source>
</evidence>
<dbReference type="CDD" id="cd03228">
    <property type="entry name" value="ABCC_MRP_Like"/>
    <property type="match status" value="1"/>
</dbReference>
<dbReference type="GO" id="GO:0015421">
    <property type="term" value="F:ABC-type oligopeptide transporter activity"/>
    <property type="evidence" value="ECO:0007669"/>
    <property type="project" value="TreeGrafter"/>
</dbReference>
<dbReference type="PANTHER" id="PTHR43394:SF1">
    <property type="entry name" value="ATP-BINDING CASSETTE SUB-FAMILY B MEMBER 10, MITOCHONDRIAL"/>
    <property type="match status" value="1"/>
</dbReference>
<dbReference type="GO" id="GO:0005886">
    <property type="term" value="C:plasma membrane"/>
    <property type="evidence" value="ECO:0007669"/>
    <property type="project" value="UniProtKB-SubCell"/>
</dbReference>
<dbReference type="PROSITE" id="PS00211">
    <property type="entry name" value="ABC_TRANSPORTER_1"/>
    <property type="match status" value="1"/>
</dbReference>
<dbReference type="InterPro" id="IPR027417">
    <property type="entry name" value="P-loop_NTPase"/>
</dbReference>
<dbReference type="InterPro" id="IPR017871">
    <property type="entry name" value="ABC_transporter-like_CS"/>
</dbReference>
<feature type="transmembrane region" description="Helical" evidence="7">
    <location>
        <begin position="52"/>
        <end position="73"/>
    </location>
</feature>
<sequence length="538" mass="61277">MVKKYRKLLGYIGPFRKRRFWLVVLCAASILIGSIMPFFIGKLVNMVTVSAPIADILKFGALLIIIGLLDATLNSTQNYIWHMYSTEYLNYFRTIMLQAALKKNVKFFKENDEDFTNRILHDTSILSYDISIGFPMLILNVLRIGIVVVLMFYMSPILTILPLLIVPIYTFTFHRIDKKIRTASNKERQLFTRVSETVKEYLNGVLQIKINGKEKFFLDNFKNTINEYTDSAKDIKKYTAISYGVGGFTKALLPIVVLISGAILIIKGQLTLGYLFAFYSYLDFLYEPMTNLSDWYTGINVSLGMSDRVLSFLEDDMEEETGEKIRGINSIEFKDVSFSYDSQKPVLNSVNFKFEKGDIVGIIGPSGSGKSTIIDIILKIWDTYTGEVIVNDTELRKINRSSYYDNLSLVEQEPFIFRDTILRNIQFDNEVVAENVLSESELSNLVEKKDGKLDHELTTNGANLSGGEKQRIALARALYSDKDLIILDEFTSALDNETEDKIVQNIKKLGDEGKIVIIITHRKSPLSITNKIIDLEKF</sequence>
<evidence type="ECO:0000313" key="11">
    <source>
        <dbReference type="Proteomes" id="UP000245793"/>
    </source>
</evidence>
<keyword evidence="3" id="KW-0547">Nucleotide-binding</keyword>
<comment type="caution">
    <text evidence="10">The sequence shown here is derived from an EMBL/GenBank/DDBJ whole genome shotgun (WGS) entry which is preliminary data.</text>
</comment>
<dbReference type="RefSeq" id="WP_116479732.1">
    <property type="nucleotide sequence ID" value="NZ_QEKV01000002.1"/>
</dbReference>
<dbReference type="Pfam" id="PF00664">
    <property type="entry name" value="ABC_membrane"/>
    <property type="match status" value="1"/>
</dbReference>
<dbReference type="Proteomes" id="UP000245793">
    <property type="component" value="Unassembled WGS sequence"/>
</dbReference>
<keyword evidence="2 7" id="KW-0812">Transmembrane</keyword>
<dbReference type="InterPro" id="IPR003439">
    <property type="entry name" value="ABC_transporter-like_ATP-bd"/>
</dbReference>
<dbReference type="InterPro" id="IPR036640">
    <property type="entry name" value="ABC1_TM_sf"/>
</dbReference>
<dbReference type="SUPFAM" id="SSF52540">
    <property type="entry name" value="P-loop containing nucleoside triphosphate hydrolases"/>
    <property type="match status" value="1"/>
</dbReference>
<feature type="transmembrane region" description="Helical" evidence="7">
    <location>
        <begin position="251"/>
        <end position="282"/>
    </location>
</feature>
<proteinExistence type="predicted"/>
<keyword evidence="5 7" id="KW-1133">Transmembrane helix</keyword>
<evidence type="ECO:0000313" key="10">
    <source>
        <dbReference type="EMBL" id="PVY95269.1"/>
    </source>
</evidence>
<evidence type="ECO:0000256" key="5">
    <source>
        <dbReference type="ARBA" id="ARBA00022989"/>
    </source>
</evidence>
<dbReference type="PROSITE" id="PS50929">
    <property type="entry name" value="ABC_TM1F"/>
    <property type="match status" value="1"/>
</dbReference>
<dbReference type="InterPro" id="IPR011527">
    <property type="entry name" value="ABC1_TM_dom"/>
</dbReference>
<comment type="subcellular location">
    <subcellularLocation>
        <location evidence="1">Cell membrane</location>
        <topology evidence="1">Multi-pass membrane protein</topology>
    </subcellularLocation>
</comment>
<accession>A0A2U1E6F3</accession>
<evidence type="ECO:0000259" key="9">
    <source>
        <dbReference type="PROSITE" id="PS50929"/>
    </source>
</evidence>
<dbReference type="GO" id="GO:0016887">
    <property type="term" value="F:ATP hydrolysis activity"/>
    <property type="evidence" value="ECO:0007669"/>
    <property type="project" value="InterPro"/>
</dbReference>